<sequence>MGDDVSTCLAGAPADTDTPVLATFSKKKNRGNLRKRPRDGDEADVPEAAAPLAKTKPGKAGPIAFTTKRTDDEKLQTFKFEGNKALQQQTDQGATRSLQTETQTDRDARALREQVLAQGEAAGADGSTYRGMNNYIDYKKGFRRENTIGAEKGSGSHGPLRASQHIRTTVRFDYQPDVCKDYKETGFCGYGDSCKFVHDRSDYKSGWELEKQWDEEQKAERDRKLAKWNAEVNSEEEEGSGSEGDDDLPFACYICRRPWEECQDPVVTRCKHYFCEQCALKQNAKTGKCFVCEQTTNGIFNVAHDIAAKSKARKKKPKEDL</sequence>
<dbReference type="PROSITE" id="PS50103">
    <property type="entry name" value="ZF_C3H1"/>
    <property type="match status" value="1"/>
</dbReference>
<feature type="region of interest" description="Disordered" evidence="5">
    <location>
        <begin position="1"/>
        <end position="105"/>
    </location>
</feature>
<evidence type="ECO:0000259" key="7">
    <source>
        <dbReference type="PROSITE" id="PS50103"/>
    </source>
</evidence>
<dbReference type="EMBL" id="JALJOV010000414">
    <property type="protein sequence ID" value="KAK9863922.1"/>
    <property type="molecule type" value="Genomic_DNA"/>
</dbReference>
<evidence type="ECO:0000256" key="5">
    <source>
        <dbReference type="SAM" id="MobiDB-lite"/>
    </source>
</evidence>
<comment type="caution">
    <text evidence="8">The sequence shown here is derived from an EMBL/GenBank/DDBJ whole genome shotgun (WGS) entry which is preliminary data.</text>
</comment>
<dbReference type="PROSITE" id="PS50089">
    <property type="entry name" value="ZF_RING_2"/>
    <property type="match status" value="1"/>
</dbReference>
<dbReference type="SMART" id="SM00356">
    <property type="entry name" value="ZnF_C3H1"/>
    <property type="match status" value="1"/>
</dbReference>
<evidence type="ECO:0000313" key="9">
    <source>
        <dbReference type="Proteomes" id="UP001485043"/>
    </source>
</evidence>
<name>A0AAW1T2H5_9CHLO</name>
<dbReference type="Gene3D" id="3.30.40.10">
    <property type="entry name" value="Zinc/RING finger domain, C3HC4 (zinc finger)"/>
    <property type="match status" value="1"/>
</dbReference>
<organism evidence="8 9">
    <name type="scientific">Apatococcus fuscideae</name>
    <dbReference type="NCBI Taxonomy" id="2026836"/>
    <lineage>
        <taxon>Eukaryota</taxon>
        <taxon>Viridiplantae</taxon>
        <taxon>Chlorophyta</taxon>
        <taxon>core chlorophytes</taxon>
        <taxon>Trebouxiophyceae</taxon>
        <taxon>Chlorellales</taxon>
        <taxon>Chlorellaceae</taxon>
        <taxon>Apatococcus</taxon>
    </lineage>
</organism>
<dbReference type="GO" id="GO:0005684">
    <property type="term" value="C:U2-type spliceosomal complex"/>
    <property type="evidence" value="ECO:0007669"/>
    <property type="project" value="TreeGrafter"/>
</dbReference>
<keyword evidence="9" id="KW-1185">Reference proteome</keyword>
<evidence type="ECO:0000256" key="2">
    <source>
        <dbReference type="ARBA" id="ARBA00022771"/>
    </source>
</evidence>
<dbReference type="Gene3D" id="4.10.1000.10">
    <property type="entry name" value="Zinc finger, CCCH-type"/>
    <property type="match status" value="1"/>
</dbReference>
<reference evidence="8 9" key="1">
    <citation type="journal article" date="2024" name="Nat. Commun.">
        <title>Phylogenomics reveals the evolutionary origins of lichenization in chlorophyte algae.</title>
        <authorList>
            <person name="Puginier C."/>
            <person name="Libourel C."/>
            <person name="Otte J."/>
            <person name="Skaloud P."/>
            <person name="Haon M."/>
            <person name="Grisel S."/>
            <person name="Petersen M."/>
            <person name="Berrin J.G."/>
            <person name="Delaux P.M."/>
            <person name="Dal Grande F."/>
            <person name="Keller J."/>
        </authorList>
    </citation>
    <scope>NUCLEOTIDE SEQUENCE [LARGE SCALE GENOMIC DNA]</scope>
    <source>
        <strain evidence="8 9">SAG 2523</strain>
    </source>
</reference>
<protein>
    <submittedName>
        <fullName evidence="8">Uncharacterized protein</fullName>
    </submittedName>
</protein>
<dbReference type="PANTHER" id="PTHR12930">
    <property type="entry name" value="ZINC FINGER PROTEIN 183"/>
    <property type="match status" value="1"/>
</dbReference>
<dbReference type="InterPro" id="IPR013083">
    <property type="entry name" value="Znf_RING/FYVE/PHD"/>
</dbReference>
<dbReference type="InterPro" id="IPR036855">
    <property type="entry name" value="Znf_CCCH_sf"/>
</dbReference>
<dbReference type="PANTHER" id="PTHR12930:SF0">
    <property type="entry name" value="RING FINGER PROTEIN 113B"/>
    <property type="match status" value="1"/>
</dbReference>
<dbReference type="AlphaFoldDB" id="A0AAW1T2H5"/>
<dbReference type="SUPFAM" id="SSF57850">
    <property type="entry name" value="RING/U-box"/>
    <property type="match status" value="1"/>
</dbReference>
<dbReference type="GO" id="GO:0008270">
    <property type="term" value="F:zinc ion binding"/>
    <property type="evidence" value="ECO:0007669"/>
    <property type="project" value="UniProtKB-KW"/>
</dbReference>
<dbReference type="SUPFAM" id="SSF90229">
    <property type="entry name" value="CCCH zinc finger"/>
    <property type="match status" value="1"/>
</dbReference>
<feature type="compositionally biased region" description="Basic residues" evidence="5">
    <location>
        <begin position="25"/>
        <end position="37"/>
    </location>
</feature>
<dbReference type="Pfam" id="PF00642">
    <property type="entry name" value="zf-CCCH"/>
    <property type="match status" value="1"/>
</dbReference>
<dbReference type="SMART" id="SM00184">
    <property type="entry name" value="RING"/>
    <property type="match status" value="1"/>
</dbReference>
<keyword evidence="3 4" id="KW-0862">Zinc</keyword>
<accession>A0AAW1T2H5</accession>
<evidence type="ECO:0000256" key="3">
    <source>
        <dbReference type="ARBA" id="ARBA00022833"/>
    </source>
</evidence>
<proteinExistence type="predicted"/>
<feature type="zinc finger region" description="C3H1-type" evidence="4">
    <location>
        <begin position="173"/>
        <end position="201"/>
    </location>
</feature>
<evidence type="ECO:0000313" key="8">
    <source>
        <dbReference type="EMBL" id="KAK9863922.1"/>
    </source>
</evidence>
<dbReference type="Proteomes" id="UP001485043">
    <property type="component" value="Unassembled WGS sequence"/>
</dbReference>
<gene>
    <name evidence="8" type="ORF">WJX84_003257</name>
</gene>
<dbReference type="InterPro" id="IPR017907">
    <property type="entry name" value="Znf_RING_CS"/>
</dbReference>
<feature type="domain" description="RING-type" evidence="6">
    <location>
        <begin position="252"/>
        <end position="293"/>
    </location>
</feature>
<dbReference type="GO" id="GO:0034247">
    <property type="term" value="P:snoRNA splicing"/>
    <property type="evidence" value="ECO:0007669"/>
    <property type="project" value="TreeGrafter"/>
</dbReference>
<dbReference type="CDD" id="cd16539">
    <property type="entry name" value="RING-HC_RNF113A_B"/>
    <property type="match status" value="1"/>
</dbReference>
<evidence type="ECO:0000259" key="6">
    <source>
        <dbReference type="PROSITE" id="PS50089"/>
    </source>
</evidence>
<feature type="domain" description="C3H1-type" evidence="7">
    <location>
        <begin position="173"/>
        <end position="201"/>
    </location>
</feature>
<feature type="compositionally biased region" description="Polar residues" evidence="5">
    <location>
        <begin position="85"/>
        <end position="102"/>
    </location>
</feature>
<evidence type="ECO:0000256" key="4">
    <source>
        <dbReference type="PROSITE-ProRule" id="PRU00723"/>
    </source>
</evidence>
<dbReference type="InterPro" id="IPR000571">
    <property type="entry name" value="Znf_CCCH"/>
</dbReference>
<keyword evidence="2 4" id="KW-0863">Zinc-finger</keyword>
<dbReference type="InterPro" id="IPR039971">
    <property type="entry name" value="CWC24-like"/>
</dbReference>
<keyword evidence="1 4" id="KW-0479">Metal-binding</keyword>
<dbReference type="InterPro" id="IPR001841">
    <property type="entry name" value="Znf_RING"/>
</dbReference>
<evidence type="ECO:0000256" key="1">
    <source>
        <dbReference type="ARBA" id="ARBA00022723"/>
    </source>
</evidence>
<dbReference type="PROSITE" id="PS00518">
    <property type="entry name" value="ZF_RING_1"/>
    <property type="match status" value="1"/>
</dbReference>